<dbReference type="PANTHER" id="PTHR33973:SF4">
    <property type="entry name" value="OS07G0153300 PROTEIN"/>
    <property type="match status" value="1"/>
</dbReference>
<dbReference type="EMBL" id="AP025029">
    <property type="protein sequence ID" value="BDA80844.1"/>
    <property type="molecule type" value="Genomic_DNA"/>
</dbReference>
<reference evidence="2 3" key="1">
    <citation type="submission" date="2021-08" db="EMBL/GenBank/DDBJ databases">
        <title>Complete genome sequence of Leptospira kobayashii strain E30.</title>
        <authorList>
            <person name="Nakao R."/>
            <person name="Nakamura S."/>
            <person name="Masuzawa T."/>
            <person name="Koizumi N."/>
        </authorList>
    </citation>
    <scope>NUCLEOTIDE SEQUENCE [LARGE SCALE GENOMIC DNA]</scope>
    <source>
        <strain evidence="2 3">E30</strain>
    </source>
</reference>
<proteinExistence type="predicted"/>
<evidence type="ECO:0000313" key="2">
    <source>
        <dbReference type="EMBL" id="BDA80844.1"/>
    </source>
</evidence>
<evidence type="ECO:0000313" key="3">
    <source>
        <dbReference type="Proteomes" id="UP000245263"/>
    </source>
</evidence>
<name>A0ABM7UNW1_9LEPT</name>
<dbReference type="Pfam" id="PF07103">
    <property type="entry name" value="DUF1365"/>
    <property type="match status" value="1"/>
</dbReference>
<organism evidence="2 3">
    <name type="scientific">Leptospira kobayashii</name>
    <dbReference type="NCBI Taxonomy" id="1917830"/>
    <lineage>
        <taxon>Bacteria</taxon>
        <taxon>Pseudomonadati</taxon>
        <taxon>Spirochaetota</taxon>
        <taxon>Spirochaetia</taxon>
        <taxon>Leptospirales</taxon>
        <taxon>Leptospiraceae</taxon>
        <taxon>Leptospira</taxon>
    </lineage>
</organism>
<feature type="region of interest" description="Disordered" evidence="1">
    <location>
        <begin position="254"/>
        <end position="274"/>
    </location>
</feature>
<dbReference type="PANTHER" id="PTHR33973">
    <property type="entry name" value="OS07G0153300 PROTEIN"/>
    <property type="match status" value="1"/>
</dbReference>
<gene>
    <name evidence="2" type="ORF">LPTSP3_g37740</name>
</gene>
<dbReference type="Proteomes" id="UP000245263">
    <property type="component" value="Chromosome 2"/>
</dbReference>
<evidence type="ECO:0000256" key="1">
    <source>
        <dbReference type="SAM" id="MobiDB-lite"/>
    </source>
</evidence>
<dbReference type="InterPro" id="IPR010775">
    <property type="entry name" value="DUF1365"/>
</dbReference>
<sequence>MDMNSVIYKASVSHTRTKPVKNQFTYKVFTFLIDLQELGDLDRNSFFFRRNRFGFFSFYDKDHLQFGKKDTYENVKSFLTASGIKDSVGKIYLLTNLRILGYVFNPVSFYFCFSESGTLICSVPEVGNTFGEIKPYVGLVNSGAKGTISDPQIHLRTKKNFYVSPFISLDSEFEFRLNFPEGELKIGVDSWEEGERILTTSFLGKKISFTDENLFILFCQYPFITVKIIALIHWQAVKLWIRKIPYIKKDENPNKQTGVSLGQVSEPVSLTKSD</sequence>
<keyword evidence="3" id="KW-1185">Reference proteome</keyword>
<accession>A0ABM7UNW1</accession>
<protein>
    <submittedName>
        <fullName evidence="2">DUF1365 domain-containing protein</fullName>
    </submittedName>
</protein>